<evidence type="ECO:0000313" key="2">
    <source>
        <dbReference type="Proteomes" id="UP000724874"/>
    </source>
</evidence>
<proteinExistence type="predicted"/>
<protein>
    <submittedName>
        <fullName evidence="1">Uncharacterized protein</fullName>
    </submittedName>
</protein>
<organism evidence="1 2">
    <name type="scientific">Gymnopilus junonius</name>
    <name type="common">Spectacular rustgill mushroom</name>
    <name type="synonym">Gymnopilus spectabilis subsp. junonius</name>
    <dbReference type="NCBI Taxonomy" id="109634"/>
    <lineage>
        <taxon>Eukaryota</taxon>
        <taxon>Fungi</taxon>
        <taxon>Dikarya</taxon>
        <taxon>Basidiomycota</taxon>
        <taxon>Agaricomycotina</taxon>
        <taxon>Agaricomycetes</taxon>
        <taxon>Agaricomycetidae</taxon>
        <taxon>Agaricales</taxon>
        <taxon>Agaricineae</taxon>
        <taxon>Hymenogastraceae</taxon>
        <taxon>Gymnopilus</taxon>
    </lineage>
</organism>
<reference evidence="1" key="1">
    <citation type="submission" date="2020-11" db="EMBL/GenBank/DDBJ databases">
        <authorList>
            <consortium name="DOE Joint Genome Institute"/>
            <person name="Ahrendt S."/>
            <person name="Riley R."/>
            <person name="Andreopoulos W."/>
            <person name="LaButti K."/>
            <person name="Pangilinan J."/>
            <person name="Ruiz-duenas F.J."/>
            <person name="Barrasa J.M."/>
            <person name="Sanchez-Garcia M."/>
            <person name="Camarero S."/>
            <person name="Miyauchi S."/>
            <person name="Serrano A."/>
            <person name="Linde D."/>
            <person name="Babiker R."/>
            <person name="Drula E."/>
            <person name="Ayuso-Fernandez I."/>
            <person name="Pacheco R."/>
            <person name="Padilla G."/>
            <person name="Ferreira P."/>
            <person name="Barriuso J."/>
            <person name="Kellner H."/>
            <person name="Castanera R."/>
            <person name="Alfaro M."/>
            <person name="Ramirez L."/>
            <person name="Pisabarro A.G."/>
            <person name="Kuo A."/>
            <person name="Tritt A."/>
            <person name="Lipzen A."/>
            <person name="He G."/>
            <person name="Yan M."/>
            <person name="Ng V."/>
            <person name="Cullen D."/>
            <person name="Martin F."/>
            <person name="Rosso M.-N."/>
            <person name="Henrissat B."/>
            <person name="Hibbett D."/>
            <person name="Martinez A.T."/>
            <person name="Grigoriev I.V."/>
        </authorList>
    </citation>
    <scope>NUCLEOTIDE SEQUENCE</scope>
    <source>
        <strain evidence="1">AH 44721</strain>
    </source>
</reference>
<dbReference type="AlphaFoldDB" id="A0A9P5NP43"/>
<comment type="caution">
    <text evidence="1">The sequence shown here is derived from an EMBL/GenBank/DDBJ whole genome shotgun (WGS) entry which is preliminary data.</text>
</comment>
<keyword evidence="2" id="KW-1185">Reference proteome</keyword>
<dbReference type="EMBL" id="JADNYJ010000039">
    <property type="protein sequence ID" value="KAF8901878.1"/>
    <property type="molecule type" value="Genomic_DNA"/>
</dbReference>
<gene>
    <name evidence="1" type="ORF">CPB84DRAFT_1824505</name>
</gene>
<sequence length="173" mass="19389">MGTRGLLGFIIAAQRYGSYNHWDSYPSGLGADIVKFILGLGPENCDEMAKLVAEITWVNEAEKPTVEIQDKYSKAGFSNVGIGEQSLSDWYCLLAKTQGAAALPAIQSGELKHMIDSRDFLANGLFCEWAYFIDFENRKLETWARTERLDEMTFDELVKDGVEGFLARLESDE</sequence>
<accession>A0A9P5NP43</accession>
<dbReference type="OrthoDB" id="3229878at2759"/>
<evidence type="ECO:0000313" key="1">
    <source>
        <dbReference type="EMBL" id="KAF8901878.1"/>
    </source>
</evidence>
<dbReference type="Proteomes" id="UP000724874">
    <property type="component" value="Unassembled WGS sequence"/>
</dbReference>
<name>A0A9P5NP43_GYMJU</name>